<comment type="caution">
    <text evidence="1">The sequence shown here is derived from an EMBL/GenBank/DDBJ whole genome shotgun (WGS) entry which is preliminary data.</text>
</comment>
<dbReference type="Proteomes" id="UP000559987">
    <property type="component" value="Unassembled WGS sequence"/>
</dbReference>
<dbReference type="AlphaFoldDB" id="A0A839UUQ1"/>
<name>A0A839UUQ1_9GAMM</name>
<keyword evidence="2" id="KW-1185">Reference proteome</keyword>
<dbReference type="EMBL" id="JACHXZ010000006">
    <property type="protein sequence ID" value="MBB3170159.1"/>
    <property type="molecule type" value="Genomic_DNA"/>
</dbReference>
<protein>
    <submittedName>
        <fullName evidence="1">Uncharacterized protein</fullName>
    </submittedName>
</protein>
<evidence type="ECO:0000313" key="1">
    <source>
        <dbReference type="EMBL" id="MBB3170159.1"/>
    </source>
</evidence>
<dbReference type="RefSeq" id="WP_183911659.1">
    <property type="nucleotide sequence ID" value="NZ_JACHXZ010000006.1"/>
</dbReference>
<proteinExistence type="predicted"/>
<reference evidence="1 2" key="1">
    <citation type="submission" date="2020-08" db="EMBL/GenBank/DDBJ databases">
        <title>Genomic Encyclopedia of Type Strains, Phase III (KMG-III): the genomes of soil and plant-associated and newly described type strains.</title>
        <authorList>
            <person name="Whitman W."/>
        </authorList>
    </citation>
    <scope>NUCLEOTIDE SEQUENCE [LARGE SCALE GENOMIC DNA]</scope>
    <source>
        <strain evidence="1 2">CECT 8571</strain>
    </source>
</reference>
<accession>A0A839UUQ1</accession>
<evidence type="ECO:0000313" key="2">
    <source>
        <dbReference type="Proteomes" id="UP000559987"/>
    </source>
</evidence>
<sequence length="414" mass="45522">MPTPNYTPILGTSTKEKVMKIKNIAPSSLFFGAALMFFGAPTLAVNPATSPLQSTDKTRLTVSNDTPFAAADRSNVTSSASCNIAANTTKAEFLKAFSEITNNKDRFECLLEVHTALEVKQPTYNDKAYVIGASTEPQLSINKEILESRNKQQDTYDLQFLFASLEKCFDGDKKWYCWNRFSYSSMGREGFGGIAAGVAGNSNTIVITPLQYDLRFSETYGWHLPLTIYSAEISSSADPEDANQAKLLDPEQGLLNVTMSGIGKFRIGEFCKFDSAFGCYVSLQGAMRYTRFRATEDIDSNKGTDANAIGGLLKLGVNFVFPIYELSQGIAGHLALSGAYTGYYQNLSDSTILFSDALDTEGNPLAFDKSYQAWNVNAELAITDKLGLKLKYFDPIDSDILKKTFAVEFTYDVN</sequence>
<gene>
    <name evidence="1" type="ORF">FHS30_003376</name>
</gene>
<organism evidence="1 2">
    <name type="scientific">Simiduia aestuariiviva</name>
    <dbReference type="NCBI Taxonomy" id="1510459"/>
    <lineage>
        <taxon>Bacteria</taxon>
        <taxon>Pseudomonadati</taxon>
        <taxon>Pseudomonadota</taxon>
        <taxon>Gammaproteobacteria</taxon>
        <taxon>Cellvibrionales</taxon>
        <taxon>Cellvibrionaceae</taxon>
        <taxon>Simiduia</taxon>
    </lineage>
</organism>